<evidence type="ECO:0000256" key="17">
    <source>
        <dbReference type="ARBA" id="ARBA00070944"/>
    </source>
</evidence>
<feature type="domain" description="Exonuclease" evidence="20">
    <location>
        <begin position="121"/>
        <end position="304"/>
    </location>
</feature>
<keyword evidence="22" id="KW-1185">Reference proteome</keyword>
<comment type="subcellular location">
    <subcellularLocation>
        <location evidence="3">Cytoplasm</location>
    </subcellularLocation>
    <subcellularLocation>
        <location evidence="4">Nucleus</location>
        <location evidence="4">Nucleolus</location>
    </subcellularLocation>
</comment>
<feature type="region of interest" description="Disordered" evidence="19">
    <location>
        <begin position="318"/>
        <end position="357"/>
    </location>
</feature>
<dbReference type="Pfam" id="PF00929">
    <property type="entry name" value="RNase_T"/>
    <property type="match status" value="1"/>
</dbReference>
<evidence type="ECO:0000313" key="22">
    <source>
        <dbReference type="Proteomes" id="UP001186944"/>
    </source>
</evidence>
<dbReference type="InterPro" id="IPR012337">
    <property type="entry name" value="RNaseH-like_sf"/>
</dbReference>
<keyword evidence="8" id="KW-0597">Phosphoprotein</keyword>
<dbReference type="SMART" id="SM00479">
    <property type="entry name" value="EXOIII"/>
    <property type="match status" value="1"/>
</dbReference>
<dbReference type="GO" id="GO:0006364">
    <property type="term" value="P:rRNA processing"/>
    <property type="evidence" value="ECO:0007669"/>
    <property type="project" value="UniProtKB-KW"/>
</dbReference>
<dbReference type="EMBL" id="VSWD01000008">
    <property type="protein sequence ID" value="KAK3096047.1"/>
    <property type="molecule type" value="Genomic_DNA"/>
</dbReference>
<evidence type="ECO:0000256" key="3">
    <source>
        <dbReference type="ARBA" id="ARBA00004496"/>
    </source>
</evidence>
<dbReference type="InterPro" id="IPR051274">
    <property type="entry name" value="3-5_Exoribonuclease"/>
</dbReference>
<dbReference type="PANTHER" id="PTHR23044">
    <property type="entry name" value="3'-5' EXONUCLEASE ERI1-RELATED"/>
    <property type="match status" value="1"/>
</dbReference>
<dbReference type="GO" id="GO:0031047">
    <property type="term" value="P:regulatory ncRNA-mediated gene silencing"/>
    <property type="evidence" value="ECO:0007669"/>
    <property type="project" value="UniProtKB-KW"/>
</dbReference>
<dbReference type="GO" id="GO:0003723">
    <property type="term" value="F:RNA binding"/>
    <property type="evidence" value="ECO:0007669"/>
    <property type="project" value="UniProtKB-KW"/>
</dbReference>
<name>A0AA89C5Z6_PINIB</name>
<evidence type="ECO:0000256" key="6">
    <source>
        <dbReference type="ARBA" id="ARBA00022490"/>
    </source>
</evidence>
<dbReference type="Gene3D" id="1.10.720.30">
    <property type="entry name" value="SAP domain"/>
    <property type="match status" value="1"/>
</dbReference>
<evidence type="ECO:0000256" key="5">
    <source>
        <dbReference type="ARBA" id="ARBA00012163"/>
    </source>
</evidence>
<comment type="catalytic activity">
    <reaction evidence="1">
        <text>Exonucleolytic cleavage in the 3'- to 5'-direction to yield nucleoside 5'-phosphates.</text>
        <dbReference type="EC" id="3.1.13.1"/>
    </reaction>
</comment>
<evidence type="ECO:0000256" key="16">
    <source>
        <dbReference type="ARBA" id="ARBA00023242"/>
    </source>
</evidence>
<evidence type="ECO:0000256" key="14">
    <source>
        <dbReference type="ARBA" id="ARBA00022884"/>
    </source>
</evidence>
<dbReference type="FunFam" id="1.10.720.30:FF:000015">
    <property type="entry name" value="3'-5' exoribonuclease 1"/>
    <property type="match status" value="1"/>
</dbReference>
<dbReference type="GO" id="GO:0005737">
    <property type="term" value="C:cytoplasm"/>
    <property type="evidence" value="ECO:0007669"/>
    <property type="project" value="UniProtKB-SubCell"/>
</dbReference>
<keyword evidence="11" id="KW-0378">Hydrolase</keyword>
<dbReference type="Gene3D" id="3.30.420.10">
    <property type="entry name" value="Ribonuclease H-like superfamily/Ribonuclease H"/>
    <property type="match status" value="1"/>
</dbReference>
<dbReference type="GO" id="GO:0005730">
    <property type="term" value="C:nucleolus"/>
    <property type="evidence" value="ECO:0007669"/>
    <property type="project" value="UniProtKB-SubCell"/>
</dbReference>
<dbReference type="SUPFAM" id="SSF53098">
    <property type="entry name" value="Ribonuclease H-like"/>
    <property type="match status" value="1"/>
</dbReference>
<keyword evidence="12" id="KW-0269">Exonuclease</keyword>
<organism evidence="21 22">
    <name type="scientific">Pinctada imbricata</name>
    <name type="common">Atlantic pearl-oyster</name>
    <name type="synonym">Pinctada martensii</name>
    <dbReference type="NCBI Taxonomy" id="66713"/>
    <lineage>
        <taxon>Eukaryota</taxon>
        <taxon>Metazoa</taxon>
        <taxon>Spiralia</taxon>
        <taxon>Lophotrochozoa</taxon>
        <taxon>Mollusca</taxon>
        <taxon>Bivalvia</taxon>
        <taxon>Autobranchia</taxon>
        <taxon>Pteriomorphia</taxon>
        <taxon>Pterioida</taxon>
        <taxon>Pterioidea</taxon>
        <taxon>Pteriidae</taxon>
        <taxon>Pinctada</taxon>
    </lineage>
</organism>
<evidence type="ECO:0000259" key="20">
    <source>
        <dbReference type="SMART" id="SM00479"/>
    </source>
</evidence>
<evidence type="ECO:0000256" key="1">
    <source>
        <dbReference type="ARBA" id="ARBA00001849"/>
    </source>
</evidence>
<protein>
    <recommendedName>
        <fullName evidence="17">3'-5' exoribonuclease 1</fullName>
        <ecNumber evidence="5">3.1.13.1</ecNumber>
    </recommendedName>
    <alternativeName>
        <fullName evidence="18">Histone mRNA 3'-exonuclease 1</fullName>
    </alternativeName>
</protein>
<keyword evidence="10" id="KW-0479">Metal-binding</keyword>
<keyword evidence="16" id="KW-0539">Nucleus</keyword>
<dbReference type="InterPro" id="IPR036397">
    <property type="entry name" value="RNaseH_sf"/>
</dbReference>
<evidence type="ECO:0000256" key="11">
    <source>
        <dbReference type="ARBA" id="ARBA00022801"/>
    </source>
</evidence>
<dbReference type="InterPro" id="IPR036361">
    <property type="entry name" value="SAP_dom_sf"/>
</dbReference>
<evidence type="ECO:0000256" key="2">
    <source>
        <dbReference type="ARBA" id="ARBA00001946"/>
    </source>
</evidence>
<reference evidence="21" key="1">
    <citation type="submission" date="2019-08" db="EMBL/GenBank/DDBJ databases">
        <title>The improved chromosome-level genome for the pearl oyster Pinctada fucata martensii using PacBio sequencing and Hi-C.</title>
        <authorList>
            <person name="Zheng Z."/>
        </authorList>
    </citation>
    <scope>NUCLEOTIDE SEQUENCE</scope>
    <source>
        <strain evidence="21">ZZ-2019</strain>
        <tissue evidence="21">Adductor muscle</tissue>
    </source>
</reference>
<dbReference type="PANTHER" id="PTHR23044:SF61">
    <property type="entry name" value="3'-5' EXORIBONUCLEASE 1-RELATED"/>
    <property type="match status" value="1"/>
</dbReference>
<dbReference type="InterPro" id="IPR047201">
    <property type="entry name" value="ERI-1_3'hExo-like"/>
</dbReference>
<evidence type="ECO:0000256" key="9">
    <source>
        <dbReference type="ARBA" id="ARBA00022722"/>
    </source>
</evidence>
<evidence type="ECO:0000256" key="19">
    <source>
        <dbReference type="SAM" id="MobiDB-lite"/>
    </source>
</evidence>
<dbReference type="InterPro" id="IPR013520">
    <property type="entry name" value="Ribonucl_H"/>
</dbReference>
<evidence type="ECO:0000256" key="4">
    <source>
        <dbReference type="ARBA" id="ARBA00004604"/>
    </source>
</evidence>
<dbReference type="AlphaFoldDB" id="A0AA89C5Z6"/>
<evidence type="ECO:0000256" key="18">
    <source>
        <dbReference type="ARBA" id="ARBA00080754"/>
    </source>
</evidence>
<evidence type="ECO:0000256" key="13">
    <source>
        <dbReference type="ARBA" id="ARBA00022842"/>
    </source>
</evidence>
<dbReference type="Proteomes" id="UP001186944">
    <property type="component" value="Unassembled WGS sequence"/>
</dbReference>
<keyword evidence="7" id="KW-0698">rRNA processing</keyword>
<evidence type="ECO:0000313" key="21">
    <source>
        <dbReference type="EMBL" id="KAK3096047.1"/>
    </source>
</evidence>
<keyword evidence="6" id="KW-0963">Cytoplasm</keyword>
<dbReference type="GO" id="GO:0046872">
    <property type="term" value="F:metal ion binding"/>
    <property type="evidence" value="ECO:0007669"/>
    <property type="project" value="UniProtKB-KW"/>
</dbReference>
<keyword evidence="14" id="KW-0694">RNA-binding</keyword>
<comment type="caution">
    <text evidence="21">The sequence shown here is derived from an EMBL/GenBank/DDBJ whole genome shotgun (WGS) entry which is preliminary data.</text>
</comment>
<evidence type="ECO:0000256" key="15">
    <source>
        <dbReference type="ARBA" id="ARBA00023158"/>
    </source>
</evidence>
<dbReference type="GO" id="GO:0008859">
    <property type="term" value="F:exoribonuclease II activity"/>
    <property type="evidence" value="ECO:0007669"/>
    <property type="project" value="UniProtKB-EC"/>
</dbReference>
<evidence type="ECO:0000256" key="8">
    <source>
        <dbReference type="ARBA" id="ARBA00022553"/>
    </source>
</evidence>
<dbReference type="CDD" id="cd06133">
    <property type="entry name" value="ERI-1_3'hExo_like"/>
    <property type="match status" value="1"/>
</dbReference>
<evidence type="ECO:0000256" key="7">
    <source>
        <dbReference type="ARBA" id="ARBA00022552"/>
    </source>
</evidence>
<dbReference type="FunFam" id="3.30.420.10:FF:000034">
    <property type="entry name" value="3'-5' exoribonuclease 1"/>
    <property type="match status" value="1"/>
</dbReference>
<keyword evidence="13" id="KW-0460">Magnesium</keyword>
<accession>A0AA89C5Z6</accession>
<evidence type="ECO:0000256" key="10">
    <source>
        <dbReference type="ARBA" id="ARBA00022723"/>
    </source>
</evidence>
<sequence length="368" mass="42463">MTSFNLKITENDEVISTNHAKACNLQVYVGIQFKKQDHATSHPKAHKDNEAALDPVYKKLSAINGEINRMNREELQSRLAELKLNTRGVNDVLKKRLKSYYRQRKLMKAKVKPPGDAIYDYILVIDFEATCDENSPGYQHEIIEFPVILVDAHEKKIIDEFHSFCKPTLNPVLTKFCSKLTGITQEKVDEAEFFPDVLKRMELWMQSLHLGQGHSFAILTDGPWDMSRFLSLQCDISKIPYPKWAKKWINIRKTYSNYYQCKRLKLEVMLSSLGMTFEGTLHCGLHDSRNIARIAIKLMEDGCVLKVNEFIERPKNLGRSSDDGLEEPEQSCDRGIDQSMKSLSLNDKESDEDDSAEDLLEYYRLQKN</sequence>
<gene>
    <name evidence="21" type="ORF">FSP39_022478</name>
</gene>
<keyword evidence="9" id="KW-0540">Nuclease</keyword>
<dbReference type="EC" id="3.1.13.1" evidence="5"/>
<keyword evidence="15" id="KW-0943">RNA-mediated gene silencing</keyword>
<evidence type="ECO:0000256" key="12">
    <source>
        <dbReference type="ARBA" id="ARBA00022839"/>
    </source>
</evidence>
<proteinExistence type="predicted"/>
<comment type="cofactor">
    <cofactor evidence="2">
        <name>Mg(2+)</name>
        <dbReference type="ChEBI" id="CHEBI:18420"/>
    </cofactor>
</comment>